<dbReference type="Proteomes" id="UP000290289">
    <property type="component" value="Chromosome 12"/>
</dbReference>
<evidence type="ECO:0000313" key="1">
    <source>
        <dbReference type="EMBL" id="RXH80734.1"/>
    </source>
</evidence>
<dbReference type="AlphaFoldDB" id="A0A498IEY8"/>
<reference evidence="1 2" key="1">
    <citation type="submission" date="2018-10" db="EMBL/GenBank/DDBJ databases">
        <title>A high-quality apple genome assembly.</title>
        <authorList>
            <person name="Hu J."/>
        </authorList>
    </citation>
    <scope>NUCLEOTIDE SEQUENCE [LARGE SCALE GENOMIC DNA]</scope>
    <source>
        <strain evidence="2">cv. HFTH1</strain>
        <tissue evidence="1">Young leaf</tissue>
    </source>
</reference>
<proteinExistence type="predicted"/>
<organism evidence="1 2">
    <name type="scientific">Malus domestica</name>
    <name type="common">Apple</name>
    <name type="synonym">Pyrus malus</name>
    <dbReference type="NCBI Taxonomy" id="3750"/>
    <lineage>
        <taxon>Eukaryota</taxon>
        <taxon>Viridiplantae</taxon>
        <taxon>Streptophyta</taxon>
        <taxon>Embryophyta</taxon>
        <taxon>Tracheophyta</taxon>
        <taxon>Spermatophyta</taxon>
        <taxon>Magnoliopsida</taxon>
        <taxon>eudicotyledons</taxon>
        <taxon>Gunneridae</taxon>
        <taxon>Pentapetalae</taxon>
        <taxon>rosids</taxon>
        <taxon>fabids</taxon>
        <taxon>Rosales</taxon>
        <taxon>Rosaceae</taxon>
        <taxon>Amygdaloideae</taxon>
        <taxon>Maleae</taxon>
        <taxon>Malus</taxon>
    </lineage>
</organism>
<comment type="caution">
    <text evidence="1">The sequence shown here is derived from an EMBL/GenBank/DDBJ whole genome shotgun (WGS) entry which is preliminary data.</text>
</comment>
<keyword evidence="2" id="KW-1185">Reference proteome</keyword>
<dbReference type="EMBL" id="RDQH01000338">
    <property type="protein sequence ID" value="RXH80734.1"/>
    <property type="molecule type" value="Genomic_DNA"/>
</dbReference>
<accession>A0A498IEY8</accession>
<protein>
    <submittedName>
        <fullName evidence="1">Uncharacterized protein</fullName>
    </submittedName>
</protein>
<sequence length="263" mass="29527">MSKRMSGPKRRRMYWGLGRLRSILMATATIDIANSQVSPATVQLELGLVDAFLSFCRLGWQRWLAEIEFSFFVLYSSPNRVEQILLYFGFEHVTAAAASHSVGYLQTVQLELRKSLAWRHCQILYYMFENDAALVAEELSAMNLNPYSRSLTPFRALGKFVLKSDQQEVVQYEVCRMSTIGIAGSTARFHGKSKNSTNGRGARWYTWMISRLFSYVSDALFEELTSGSGFCNGASRLAGGRTSRIEFCYSGCTRRMEAAAGGG</sequence>
<gene>
    <name evidence="1" type="ORF">DVH24_004648</name>
</gene>
<name>A0A498IEY8_MALDO</name>
<evidence type="ECO:0000313" key="2">
    <source>
        <dbReference type="Proteomes" id="UP000290289"/>
    </source>
</evidence>